<dbReference type="AlphaFoldDB" id="A0A1G7ZVY7"/>
<dbReference type="InterPro" id="IPR032676">
    <property type="entry name" value="YkuD_2"/>
</dbReference>
<proteinExistence type="predicted"/>
<dbReference type="RefSeq" id="WP_091168379.1">
    <property type="nucleotide sequence ID" value="NZ_FNCG01000007.1"/>
</dbReference>
<gene>
    <name evidence="1" type="ORF">SAMN05192573_10712</name>
</gene>
<dbReference type="Proteomes" id="UP000199705">
    <property type="component" value="Unassembled WGS sequence"/>
</dbReference>
<accession>A0A1G7ZVY7</accession>
<organism evidence="1 2">
    <name type="scientific">Mucilaginibacter gossypii</name>
    <dbReference type="NCBI Taxonomy" id="551996"/>
    <lineage>
        <taxon>Bacteria</taxon>
        <taxon>Pseudomonadati</taxon>
        <taxon>Bacteroidota</taxon>
        <taxon>Sphingobacteriia</taxon>
        <taxon>Sphingobacteriales</taxon>
        <taxon>Sphingobacteriaceae</taxon>
        <taxon>Mucilaginibacter</taxon>
    </lineage>
</organism>
<dbReference type="Pfam" id="PF13645">
    <property type="entry name" value="YkuD_2"/>
    <property type="match status" value="1"/>
</dbReference>
<name>A0A1G7ZVY7_9SPHI</name>
<evidence type="ECO:0000313" key="2">
    <source>
        <dbReference type="Proteomes" id="UP000199705"/>
    </source>
</evidence>
<dbReference type="EMBL" id="FNCG01000007">
    <property type="protein sequence ID" value="SDH12783.1"/>
    <property type="molecule type" value="Genomic_DNA"/>
</dbReference>
<evidence type="ECO:0000313" key="1">
    <source>
        <dbReference type="EMBL" id="SDH12783.1"/>
    </source>
</evidence>
<dbReference type="PANTHER" id="PTHR38477">
    <property type="entry name" value="HYPOTHETICAL EXPORTED PROTEIN"/>
    <property type="match status" value="1"/>
</dbReference>
<sequence length="263" mass="29315">MRKHFLWVTMAIFFLSATILSWRSDGANRSVSVKKKNVAFTTKELFEQYVNNLYEAARLKEAGLAFNVFEKAVTGYTNLKLSHLVPQSSEVLTVVDFSKSSREKRMWIINLLNKQLVLNTWVAHGSGSGQEMANHFSDANDSHESSLGFYVTDKVYNGKHGRSLYLDGMDEGFNGNARMRSIVVHGANYVGPAAINEQGYIGRSFGCPAVSPKVVNKVINTIAGKTVLFINGNDESYYSKYLDETGPLNLMASTDTSFNFTKF</sequence>
<keyword evidence="2" id="KW-1185">Reference proteome</keyword>
<dbReference type="PANTHER" id="PTHR38477:SF1">
    <property type="entry name" value="MUREIN L,D-TRANSPEPTIDASE CATALYTIC DOMAIN FAMILY PROTEIN"/>
    <property type="match status" value="1"/>
</dbReference>
<protein>
    <submittedName>
        <fullName evidence="1">L,D-transpeptidase catalytic domain</fullName>
    </submittedName>
</protein>
<dbReference type="STRING" id="551996.SAMN05192573_10712"/>
<reference evidence="2" key="1">
    <citation type="submission" date="2016-10" db="EMBL/GenBank/DDBJ databases">
        <authorList>
            <person name="Varghese N."/>
            <person name="Submissions S."/>
        </authorList>
    </citation>
    <scope>NUCLEOTIDE SEQUENCE [LARGE SCALE GENOMIC DNA]</scope>
    <source>
        <strain evidence="2">Gh-67</strain>
    </source>
</reference>